<dbReference type="GO" id="GO:0005681">
    <property type="term" value="C:spliceosomal complex"/>
    <property type="evidence" value="ECO:0007669"/>
    <property type="project" value="TreeGrafter"/>
</dbReference>
<dbReference type="FunCoup" id="A0A0C3CAF3">
    <property type="interactions" value="74"/>
</dbReference>
<evidence type="ECO:0000256" key="1">
    <source>
        <dbReference type="ARBA" id="ARBA00022664"/>
    </source>
</evidence>
<dbReference type="GO" id="GO:0048024">
    <property type="term" value="P:regulation of mRNA splicing, via spliceosome"/>
    <property type="evidence" value="ECO:0007669"/>
    <property type="project" value="TreeGrafter"/>
</dbReference>
<feature type="compositionally biased region" description="Basic residues" evidence="2">
    <location>
        <begin position="361"/>
        <end position="378"/>
    </location>
</feature>
<reference evidence="4 5" key="1">
    <citation type="submission" date="2014-04" db="EMBL/GenBank/DDBJ databases">
        <authorList>
            <consortium name="DOE Joint Genome Institute"/>
            <person name="Kuo A."/>
            <person name="Tarkka M."/>
            <person name="Buscot F."/>
            <person name="Kohler A."/>
            <person name="Nagy L.G."/>
            <person name="Floudas D."/>
            <person name="Copeland A."/>
            <person name="Barry K.W."/>
            <person name="Cichocki N."/>
            <person name="Veneault-Fourrey C."/>
            <person name="LaButti K."/>
            <person name="Lindquist E.A."/>
            <person name="Lipzen A."/>
            <person name="Lundell T."/>
            <person name="Morin E."/>
            <person name="Murat C."/>
            <person name="Sun H."/>
            <person name="Tunlid A."/>
            <person name="Henrissat B."/>
            <person name="Grigoriev I.V."/>
            <person name="Hibbett D.S."/>
            <person name="Martin F."/>
            <person name="Nordberg H.P."/>
            <person name="Cantor M.N."/>
            <person name="Hua S.X."/>
        </authorList>
    </citation>
    <scope>NUCLEOTIDE SEQUENCE [LARGE SCALE GENOMIC DNA]</scope>
    <source>
        <strain evidence="4 5">F 1598</strain>
    </source>
</reference>
<dbReference type="InterPro" id="IPR036483">
    <property type="entry name" value="PWI_dom_sf"/>
</dbReference>
<dbReference type="PANTHER" id="PTHR23148">
    <property type="entry name" value="SERINE/ARGININE REGULATED NUCLEAR MATRIX PROTEIN"/>
    <property type="match status" value="1"/>
</dbReference>
<name>A0A0C3CAF3_PILCF</name>
<reference evidence="5" key="2">
    <citation type="submission" date="2015-01" db="EMBL/GenBank/DDBJ databases">
        <title>Evolutionary Origins and Diversification of the Mycorrhizal Mutualists.</title>
        <authorList>
            <consortium name="DOE Joint Genome Institute"/>
            <consortium name="Mycorrhizal Genomics Consortium"/>
            <person name="Kohler A."/>
            <person name="Kuo A."/>
            <person name="Nagy L.G."/>
            <person name="Floudas D."/>
            <person name="Copeland A."/>
            <person name="Barry K.W."/>
            <person name="Cichocki N."/>
            <person name="Veneault-Fourrey C."/>
            <person name="LaButti K."/>
            <person name="Lindquist E.A."/>
            <person name="Lipzen A."/>
            <person name="Lundell T."/>
            <person name="Morin E."/>
            <person name="Murat C."/>
            <person name="Riley R."/>
            <person name="Ohm R."/>
            <person name="Sun H."/>
            <person name="Tunlid A."/>
            <person name="Henrissat B."/>
            <person name="Grigoriev I.V."/>
            <person name="Hibbett D.S."/>
            <person name="Martin F."/>
        </authorList>
    </citation>
    <scope>NUCLEOTIDE SEQUENCE [LARGE SCALE GENOMIC DNA]</scope>
    <source>
        <strain evidence="5">F 1598</strain>
    </source>
</reference>
<dbReference type="InterPro" id="IPR002483">
    <property type="entry name" value="PWI_dom"/>
</dbReference>
<dbReference type="AlphaFoldDB" id="A0A0C3CAF3"/>
<dbReference type="GO" id="GO:0003723">
    <property type="term" value="F:RNA binding"/>
    <property type="evidence" value="ECO:0007669"/>
    <property type="project" value="TreeGrafter"/>
</dbReference>
<dbReference type="EMBL" id="KN832981">
    <property type="protein sequence ID" value="KIM86657.1"/>
    <property type="molecule type" value="Genomic_DNA"/>
</dbReference>
<proteinExistence type="predicted"/>
<evidence type="ECO:0000313" key="5">
    <source>
        <dbReference type="Proteomes" id="UP000054166"/>
    </source>
</evidence>
<dbReference type="STRING" id="765440.A0A0C3CAF3"/>
<dbReference type="Proteomes" id="UP000054166">
    <property type="component" value="Unassembled WGS sequence"/>
</dbReference>
<dbReference type="PANTHER" id="PTHR23148:SF0">
    <property type="entry name" value="SERINE_ARGININE REPETITIVE MATRIX PROTEIN 1"/>
    <property type="match status" value="1"/>
</dbReference>
<feature type="compositionally biased region" description="Basic residues" evidence="2">
    <location>
        <begin position="230"/>
        <end position="259"/>
    </location>
</feature>
<dbReference type="SUPFAM" id="SSF101233">
    <property type="entry name" value="PWI domain"/>
    <property type="match status" value="1"/>
</dbReference>
<dbReference type="Gene3D" id="1.20.1390.10">
    <property type="entry name" value="PWI domain"/>
    <property type="match status" value="1"/>
</dbReference>
<dbReference type="PROSITE" id="PS51025">
    <property type="entry name" value="PWI"/>
    <property type="match status" value="1"/>
</dbReference>
<keyword evidence="5" id="KW-1185">Reference proteome</keyword>
<feature type="compositionally biased region" description="Low complexity" evidence="2">
    <location>
        <begin position="218"/>
        <end position="227"/>
    </location>
</feature>
<gene>
    <name evidence="4" type="ORF">PILCRDRAFT_311079</name>
</gene>
<feature type="compositionally biased region" description="Gly residues" evidence="2">
    <location>
        <begin position="192"/>
        <end position="202"/>
    </location>
</feature>
<protein>
    <recommendedName>
        <fullName evidence="3">PWI domain-containing protein</fullName>
    </recommendedName>
</protein>
<dbReference type="Pfam" id="PF01480">
    <property type="entry name" value="PWI"/>
    <property type="match status" value="1"/>
</dbReference>
<keyword evidence="1" id="KW-0507">mRNA processing</keyword>
<feature type="compositionally biased region" description="Low complexity" evidence="2">
    <location>
        <begin position="343"/>
        <end position="356"/>
    </location>
</feature>
<feature type="compositionally biased region" description="Basic and acidic residues" evidence="2">
    <location>
        <begin position="126"/>
        <end position="164"/>
    </location>
</feature>
<feature type="compositionally biased region" description="Basic and acidic residues" evidence="2">
    <location>
        <begin position="281"/>
        <end position="293"/>
    </location>
</feature>
<feature type="compositionally biased region" description="Low complexity" evidence="2">
    <location>
        <begin position="303"/>
        <end position="315"/>
    </location>
</feature>
<feature type="compositionally biased region" description="Basic and acidic residues" evidence="2">
    <location>
        <begin position="411"/>
        <end position="425"/>
    </location>
</feature>
<dbReference type="SMART" id="SM00311">
    <property type="entry name" value="PWI"/>
    <property type="match status" value="1"/>
</dbReference>
<accession>A0A0C3CAF3</accession>
<feature type="compositionally biased region" description="Basic and acidic residues" evidence="2">
    <location>
        <begin position="179"/>
        <end position="191"/>
    </location>
</feature>
<feature type="compositionally biased region" description="Basic residues" evidence="2">
    <location>
        <begin position="323"/>
        <end position="342"/>
    </location>
</feature>
<sequence length="425" mass="48166">MADAGFFKGTSADQDRRFSDKEVKLLKSIKFPAEFDKKVDMRKVNLQVIRPWIAKKVVELVGLEDEVVVEYAMGLLEDKQQPTPDPKKMQINLTGFLTNSTPGFMIALWSLLLEAQDSPAGVPRTFVEEKKEEMRKAREGDTRALDERDRRARLDDYRPNDRGGSRGGGRGRGRGRGRGNFDDDRGGRARDGGWGTRGGGQGRSYRRSSRSPPPRRPSPSYESRGSRSPPPRRYRSPPRRSRSPIPNRRRLHSHTRSLSRSRSPPPPPRRRPRSPSLTPPPRDRRYKGGRDSRSPPPRRRRISPGPSRSLSRSPSRSPPPRNMGRRRSASPPPRRRVGRRSPSRSMSRSRSESQSPASPPPRKRSISRDKRGKGRRYSRSPSHSGSMRDDDKMDINSGAKGGLKIKGQAEAQKRKSKWEDDGLRD</sequence>
<dbReference type="OrthoDB" id="163257at2759"/>
<organism evidence="4 5">
    <name type="scientific">Piloderma croceum (strain F 1598)</name>
    <dbReference type="NCBI Taxonomy" id="765440"/>
    <lineage>
        <taxon>Eukaryota</taxon>
        <taxon>Fungi</taxon>
        <taxon>Dikarya</taxon>
        <taxon>Basidiomycota</taxon>
        <taxon>Agaricomycotina</taxon>
        <taxon>Agaricomycetes</taxon>
        <taxon>Agaricomycetidae</taxon>
        <taxon>Atheliales</taxon>
        <taxon>Atheliaceae</taxon>
        <taxon>Piloderma</taxon>
    </lineage>
</organism>
<evidence type="ECO:0000259" key="3">
    <source>
        <dbReference type="PROSITE" id="PS51025"/>
    </source>
</evidence>
<dbReference type="InParanoid" id="A0A0C3CAF3"/>
<evidence type="ECO:0000256" key="2">
    <source>
        <dbReference type="SAM" id="MobiDB-lite"/>
    </source>
</evidence>
<dbReference type="HOGENOM" id="CLU_032410_5_2_1"/>
<feature type="domain" description="PWI" evidence="3">
    <location>
        <begin position="28"/>
        <end position="129"/>
    </location>
</feature>
<evidence type="ECO:0000313" key="4">
    <source>
        <dbReference type="EMBL" id="KIM86657.1"/>
    </source>
</evidence>
<dbReference type="InterPro" id="IPR052225">
    <property type="entry name" value="Ser/Arg_repetitive_matrix"/>
</dbReference>
<feature type="region of interest" description="Disordered" evidence="2">
    <location>
        <begin position="124"/>
        <end position="425"/>
    </location>
</feature>
<dbReference type="GO" id="GO:0006397">
    <property type="term" value="P:mRNA processing"/>
    <property type="evidence" value="ECO:0007669"/>
    <property type="project" value="UniProtKB-KW"/>
</dbReference>